<dbReference type="GO" id="GO:0046872">
    <property type="term" value="F:metal ion binding"/>
    <property type="evidence" value="ECO:0007669"/>
    <property type="project" value="UniProtKB-KW"/>
</dbReference>
<evidence type="ECO:0000256" key="3">
    <source>
        <dbReference type="ARBA" id="ARBA00022801"/>
    </source>
</evidence>
<dbReference type="Gene3D" id="3.40.1260.20">
    <property type="entry name" value="Ribonuclease E, catalytic domain"/>
    <property type="match status" value="1"/>
</dbReference>
<dbReference type="RefSeq" id="WP_040376208.1">
    <property type="nucleotide sequence ID" value="NZ_CP068053.1"/>
</dbReference>
<dbReference type="EMBL" id="CP068053">
    <property type="protein sequence ID" value="QQS99695.1"/>
    <property type="molecule type" value="Genomic_DNA"/>
</dbReference>
<keyword evidence="4" id="KW-0460">Magnesium</keyword>
<dbReference type="Proteomes" id="UP000595254">
    <property type="component" value="Chromosome"/>
</dbReference>
<evidence type="ECO:0000313" key="7">
    <source>
        <dbReference type="EMBL" id="QQS99695.1"/>
    </source>
</evidence>
<dbReference type="GO" id="GO:0016787">
    <property type="term" value="F:hydrolase activity"/>
    <property type="evidence" value="ECO:0007669"/>
    <property type="project" value="UniProtKB-KW"/>
</dbReference>
<dbReference type="InterPro" id="IPR019307">
    <property type="entry name" value="RNA-bd_AU-1/RNase_E/G"/>
</dbReference>
<keyword evidence="5" id="KW-0694">RNA-binding</keyword>
<feature type="domain" description="S1 motif" evidence="6">
    <location>
        <begin position="38"/>
        <end position="117"/>
    </location>
</feature>
<dbReference type="Gene3D" id="2.40.50.140">
    <property type="entry name" value="Nucleic acid-binding proteins"/>
    <property type="match status" value="1"/>
</dbReference>
<dbReference type="Pfam" id="PF00575">
    <property type="entry name" value="S1"/>
    <property type="match status" value="1"/>
</dbReference>
<dbReference type="GO" id="GO:0003723">
    <property type="term" value="F:RNA binding"/>
    <property type="evidence" value="ECO:0007669"/>
    <property type="project" value="UniProtKB-KW"/>
</dbReference>
<keyword evidence="2" id="KW-0479">Metal-binding</keyword>
<sequence>MKKIIASLVTREKRYALLENERVVRLEVAQPQQESTVGNIYTGKVTKVMPGMEAVFVEYGADKNGLLHRDELPAFQQDKSKNLPVKGISSYIHQGQKLLVQVSRDESGTKGAKLSAMIELSSPSLVYIYGNDYLGVSKKFTNHRLQSYWRKAASEHKQELEGLIVRTSMENQSEDDFVKQLHALRATYQHLVKTADSAKKPGLVYARDTFLDMLTTKIAAIPTGEIIMDHFESCQELKKRLDDQNSEWTVTYDSGPGDLFTKYHIQTQVSESLNKQVPLPNGGSLIIEETEAFTIIDVNTGKFIGKAQKEQTLFETNLEAANEVVHQIILRNLAGIILVDFINMTEEKHRKAIVAAMTKEMKQDNRHVQIVGFTELGILQLTRKRTSPSLQDKLTNQCEVCQGTGRVDSPETVAFRLERELFEHRRSVDEAVWVEMNQAVADVLLGAKDSGREWIEALIGKKLLVTYIEGYLNSYTIKRFGSYKELKQAKSVHE</sequence>
<dbReference type="InterPro" id="IPR003029">
    <property type="entry name" value="S1_domain"/>
</dbReference>
<dbReference type="NCBIfam" id="TIGR00757">
    <property type="entry name" value="RNaseEG"/>
    <property type="match status" value="1"/>
</dbReference>
<keyword evidence="8" id="KW-1185">Reference proteome</keyword>
<evidence type="ECO:0000259" key="6">
    <source>
        <dbReference type="PROSITE" id="PS50126"/>
    </source>
</evidence>
<dbReference type="GO" id="GO:0005737">
    <property type="term" value="C:cytoplasm"/>
    <property type="evidence" value="ECO:0007669"/>
    <property type="project" value="TreeGrafter"/>
</dbReference>
<dbReference type="GO" id="GO:0006364">
    <property type="term" value="P:rRNA processing"/>
    <property type="evidence" value="ECO:0007669"/>
    <property type="project" value="TreeGrafter"/>
</dbReference>
<gene>
    <name evidence="7" type="ORF">I6J18_19210</name>
</gene>
<dbReference type="KEGG" id="ppsr:I6J18_19210"/>
<dbReference type="PROSITE" id="PS50126">
    <property type="entry name" value="S1"/>
    <property type="match status" value="1"/>
</dbReference>
<keyword evidence="3" id="KW-0378">Hydrolase</keyword>
<dbReference type="InterPro" id="IPR012340">
    <property type="entry name" value="NA-bd_OB-fold"/>
</dbReference>
<dbReference type="CDD" id="cd04453">
    <property type="entry name" value="S1_RNase_E"/>
    <property type="match status" value="1"/>
</dbReference>
<protein>
    <submittedName>
        <fullName evidence="7">Rne/Rng family ribonuclease</fullName>
    </submittedName>
</protein>
<evidence type="ECO:0000256" key="2">
    <source>
        <dbReference type="ARBA" id="ARBA00022723"/>
    </source>
</evidence>
<dbReference type="PANTHER" id="PTHR30001:SF0">
    <property type="entry name" value="RIBONUCLEASE G"/>
    <property type="match status" value="1"/>
</dbReference>
<dbReference type="AlphaFoldDB" id="A0A974RZQ7"/>
<dbReference type="SUPFAM" id="SSF50249">
    <property type="entry name" value="Nucleic acid-binding proteins"/>
    <property type="match status" value="1"/>
</dbReference>
<evidence type="ECO:0000313" key="8">
    <source>
        <dbReference type="Proteomes" id="UP000595254"/>
    </source>
</evidence>
<reference evidence="7 8" key="1">
    <citation type="submission" date="2021-01" db="EMBL/GenBank/DDBJ databases">
        <title>FDA dAtabase for Regulatory Grade micrObial Sequences (FDA-ARGOS): Supporting development and validation of Infectious Disease Dx tests.</title>
        <authorList>
            <person name="Nelson B."/>
            <person name="Plummer A."/>
            <person name="Tallon L."/>
            <person name="Sadzewicz L."/>
            <person name="Zhao X."/>
            <person name="Boylan J."/>
            <person name="Ott S."/>
            <person name="Bowen H."/>
            <person name="Vavikolanu K."/>
            <person name="Mehta A."/>
            <person name="Aluvathingal J."/>
            <person name="Nadendla S."/>
            <person name="Myers T."/>
            <person name="Yan Y."/>
            <person name="Sichtig H."/>
        </authorList>
    </citation>
    <scope>NUCLEOTIDE SEQUENCE [LARGE SCALE GENOMIC DNA]</scope>
    <source>
        <strain evidence="7 8">FDAARGOS_1161</strain>
    </source>
</reference>
<organism evidence="7 8">
    <name type="scientific">Peribacillus psychrosaccharolyticus</name>
    <name type="common">Bacillus psychrosaccharolyticus</name>
    <dbReference type="NCBI Taxonomy" id="1407"/>
    <lineage>
        <taxon>Bacteria</taxon>
        <taxon>Bacillati</taxon>
        <taxon>Bacillota</taxon>
        <taxon>Bacilli</taxon>
        <taxon>Bacillales</taxon>
        <taxon>Bacillaceae</taxon>
        <taxon>Peribacillus</taxon>
    </lineage>
</organism>
<name>A0A974RZQ7_PERPY</name>
<dbReference type="SMART" id="SM00316">
    <property type="entry name" value="S1"/>
    <property type="match status" value="1"/>
</dbReference>
<accession>A0A974RZQ7</accession>
<evidence type="ECO:0000256" key="1">
    <source>
        <dbReference type="ARBA" id="ARBA00001946"/>
    </source>
</evidence>
<dbReference type="InterPro" id="IPR004659">
    <property type="entry name" value="RNase_E/G"/>
</dbReference>
<evidence type="ECO:0000256" key="5">
    <source>
        <dbReference type="ARBA" id="ARBA00022884"/>
    </source>
</evidence>
<dbReference type="GO" id="GO:0004540">
    <property type="term" value="F:RNA nuclease activity"/>
    <property type="evidence" value="ECO:0007669"/>
    <property type="project" value="InterPro"/>
</dbReference>
<dbReference type="PANTHER" id="PTHR30001">
    <property type="entry name" value="RIBONUCLEASE"/>
    <property type="match status" value="1"/>
</dbReference>
<dbReference type="Pfam" id="PF10150">
    <property type="entry name" value="RNase_E_G"/>
    <property type="match status" value="1"/>
</dbReference>
<comment type="cofactor">
    <cofactor evidence="1">
        <name>Mg(2+)</name>
        <dbReference type="ChEBI" id="CHEBI:18420"/>
    </cofactor>
</comment>
<proteinExistence type="predicted"/>
<evidence type="ECO:0000256" key="4">
    <source>
        <dbReference type="ARBA" id="ARBA00022842"/>
    </source>
</evidence>